<name>A0A8J6HE13_TENMO</name>
<dbReference type="Pfam" id="PF15296">
    <property type="entry name" value="Codanin-1_C"/>
    <property type="match status" value="1"/>
</dbReference>
<organism evidence="3 4">
    <name type="scientific">Tenebrio molitor</name>
    <name type="common">Yellow mealworm beetle</name>
    <dbReference type="NCBI Taxonomy" id="7067"/>
    <lineage>
        <taxon>Eukaryota</taxon>
        <taxon>Metazoa</taxon>
        <taxon>Ecdysozoa</taxon>
        <taxon>Arthropoda</taxon>
        <taxon>Hexapoda</taxon>
        <taxon>Insecta</taxon>
        <taxon>Pterygota</taxon>
        <taxon>Neoptera</taxon>
        <taxon>Endopterygota</taxon>
        <taxon>Coleoptera</taxon>
        <taxon>Polyphaga</taxon>
        <taxon>Cucujiformia</taxon>
        <taxon>Tenebrionidae</taxon>
        <taxon>Tenebrio</taxon>
    </lineage>
</organism>
<dbReference type="PANTHER" id="PTHR28678">
    <property type="entry name" value="CODANIN-1"/>
    <property type="match status" value="1"/>
</dbReference>
<dbReference type="Proteomes" id="UP000719412">
    <property type="component" value="Unassembled WGS sequence"/>
</dbReference>
<feature type="domain" description="Codanin-1 C-terminal" evidence="2">
    <location>
        <begin position="698"/>
        <end position="805"/>
    </location>
</feature>
<sequence>MAEALLNRVLNDEAAFDAFLEWLTKLSYQDPKFACLSAEYKCSRADFVTFFLNYVHEEIGSGLTSDKKSDVDGSKSSSEINRSHSFPLDLSSELDDSIKSSTPKMTKVSSDSSVQSYMSPVSPIYKTHASFTTPKCHKSLCLGDFIVTRRASSKKKSQNSETKRRIKPTNLTQKVNGFHKSENSFNFNRSEPDELPNERNVLAEERLKILSRSSFQSGGSPKKISRGFPEEVSPDRGAVNHPERIDKLVRVYVHLLDNHFVSNLTSEVYFLITLLLRKQFYSLDWGIAILNDKWTSILFNSIHNVVYFAAKALESQIRILRNYDNSTVRLLVENRRLAQFSPVLVENLQNISKPDRIIEVDTFRDNICFNSDTDNRQNFPNDPSFHAFRKQRDLFYEILRLWERHHMSPGFSYSVSLAGKIKSLLSLSTEPTNFIHFARLFKAQLLSTCQNGDCDDFVTSLDVDAQKLSKLKSRCVTKGNCQGLNSLPKFTENEEFYRDFILVGANHCFNRHLADALIDEIVELNETSFSNELDTRENDVDLPTKKSYYLCIKSSRILAKFLGFIESIPYKTECNSYSEHLLARHLRIRQQVRPNFDVKSLLENSIRRKSVILCVPWLIKYLSMLDYVTLKLPYYTSVHSNLFWIYRNFDWGPDCNIYLVKFCLGWLFELPHLPDHSHLHYTEIRLDFEYEVAKTGLDQLTIVDQNILYYCCPYLDEIKKLLTATSTSHSITIKHITPVTALQSPDEVARKKLEQQLEEAFFNGQPVSLRKTVEFVSERVASTCVKYVCGTLVPSHKKNALERLKSSIVFDPQDDVEAQKVALHAKANQLAAVCLQELQESCDREIESISSPKIRGAVDALASLDILPQTKEVCVGIAKKTCLERVKQWVNSHVTLGIFTKDFHDEVQRLAHSEGRKYKKPLFMLPPDGTNPNHNDSVTSAAHLIDKYTALTIHVIENKRMEDGALVALLDETTKSINERGDFNQCILATICTQLLDLFLLLLAHEPSAVTQEEALSKSCDIWRLYYNGCDELFKSLLCPRNVRIFAGAEEKKAAWGAFAGFCARLIERDMLTRDNFESQCTGIFRRDWDKDTLKIVTEFLKSFVGVYSDRGGSASDFTFILEFLSDYCEDLF</sequence>
<evidence type="ECO:0000313" key="3">
    <source>
        <dbReference type="EMBL" id="KAH0812925.1"/>
    </source>
</evidence>
<reference evidence="3" key="2">
    <citation type="submission" date="2021-08" db="EMBL/GenBank/DDBJ databases">
        <authorList>
            <person name="Eriksson T."/>
        </authorList>
    </citation>
    <scope>NUCLEOTIDE SEQUENCE</scope>
    <source>
        <strain evidence="3">Stoneville</strain>
        <tissue evidence="3">Whole head</tissue>
    </source>
</reference>
<dbReference type="EMBL" id="JABDTM020025709">
    <property type="protein sequence ID" value="KAH0812925.1"/>
    <property type="molecule type" value="Genomic_DNA"/>
</dbReference>
<proteinExistence type="predicted"/>
<gene>
    <name evidence="3" type="ORF">GEV33_009866</name>
</gene>
<accession>A0A8J6HE13</accession>
<keyword evidence="4" id="KW-1185">Reference proteome</keyword>
<evidence type="ECO:0000313" key="4">
    <source>
        <dbReference type="Proteomes" id="UP000719412"/>
    </source>
</evidence>
<comment type="caution">
    <text evidence="3">The sequence shown here is derived from an EMBL/GenBank/DDBJ whole genome shotgun (WGS) entry which is preliminary data.</text>
</comment>
<feature type="region of interest" description="Disordered" evidence="1">
    <location>
        <begin position="214"/>
        <end position="236"/>
    </location>
</feature>
<evidence type="ECO:0000256" key="1">
    <source>
        <dbReference type="SAM" id="MobiDB-lite"/>
    </source>
</evidence>
<dbReference type="GO" id="GO:0005634">
    <property type="term" value="C:nucleus"/>
    <property type="evidence" value="ECO:0007669"/>
    <property type="project" value="TreeGrafter"/>
</dbReference>
<protein>
    <recommendedName>
        <fullName evidence="2">Codanin-1 C-terminal domain-containing protein</fullName>
    </recommendedName>
</protein>
<feature type="region of interest" description="Disordered" evidence="1">
    <location>
        <begin position="62"/>
        <end position="83"/>
    </location>
</feature>
<dbReference type="GO" id="GO:0006325">
    <property type="term" value="P:chromatin organization"/>
    <property type="evidence" value="ECO:0007669"/>
    <property type="project" value="TreeGrafter"/>
</dbReference>
<dbReference type="InterPro" id="IPR040031">
    <property type="entry name" value="Codanin-1"/>
</dbReference>
<evidence type="ECO:0000259" key="2">
    <source>
        <dbReference type="Pfam" id="PF15296"/>
    </source>
</evidence>
<reference evidence="3" key="1">
    <citation type="journal article" date="2020" name="J Insects Food Feed">
        <title>The yellow mealworm (Tenebrio molitor) genome: a resource for the emerging insects as food and feed industry.</title>
        <authorList>
            <person name="Eriksson T."/>
            <person name="Andere A."/>
            <person name="Kelstrup H."/>
            <person name="Emery V."/>
            <person name="Picard C."/>
        </authorList>
    </citation>
    <scope>NUCLEOTIDE SEQUENCE</scope>
    <source>
        <strain evidence="3">Stoneville</strain>
        <tissue evidence="3">Whole head</tissue>
    </source>
</reference>
<dbReference type="PANTHER" id="PTHR28678:SF1">
    <property type="entry name" value="CODANIN-1"/>
    <property type="match status" value="1"/>
</dbReference>
<dbReference type="InterPro" id="IPR028171">
    <property type="entry name" value="Codanin-1_C"/>
</dbReference>
<feature type="compositionally biased region" description="Basic and acidic residues" evidence="1">
    <location>
        <begin position="62"/>
        <end position="73"/>
    </location>
</feature>
<dbReference type="AlphaFoldDB" id="A0A8J6HE13"/>